<evidence type="ECO:0008006" key="4">
    <source>
        <dbReference type="Google" id="ProtNLM"/>
    </source>
</evidence>
<feature type="transmembrane region" description="Helical" evidence="1">
    <location>
        <begin position="257"/>
        <end position="284"/>
    </location>
</feature>
<reference evidence="2" key="1">
    <citation type="submission" date="2009-07" db="EMBL/GenBank/DDBJ databases">
        <authorList>
            <person name="Weinstock G."/>
            <person name="Sodergren E."/>
            <person name="Clifton S."/>
            <person name="Fulton L."/>
            <person name="Fulton B."/>
            <person name="Courtney L."/>
            <person name="Fronick C."/>
            <person name="Harrison M."/>
            <person name="Strong C."/>
            <person name="Farmer C."/>
            <person name="Delahaunty K."/>
            <person name="Markovic C."/>
            <person name="Hall O."/>
            <person name="Minx P."/>
            <person name="Tomlinson C."/>
            <person name="Mitreva M."/>
            <person name="Nelson J."/>
            <person name="Hou S."/>
            <person name="Wollam A."/>
            <person name="Pepin K.H."/>
            <person name="Johnson M."/>
            <person name="Bhonagiri V."/>
            <person name="Nash W.E."/>
            <person name="Warren W."/>
            <person name="Chinwalla A."/>
            <person name="Mardis E.R."/>
            <person name="Wilson R.K."/>
        </authorList>
    </citation>
    <scope>NUCLEOTIDE SEQUENCE [LARGE SCALE GENOMIC DNA]</scope>
    <source>
        <strain evidence="2">DSM 14469</strain>
    </source>
</reference>
<dbReference type="eggNOG" id="COG1277">
    <property type="taxonomic scope" value="Bacteria"/>
</dbReference>
<comment type="caution">
    <text evidence="2">The sequence shown here is derived from an EMBL/GenBank/DDBJ whole genome shotgun (WGS) entry which is preliminary data.</text>
</comment>
<feature type="transmembrane region" description="Helical" evidence="1">
    <location>
        <begin position="148"/>
        <end position="175"/>
    </location>
</feature>
<proteinExistence type="predicted"/>
<dbReference type="Pfam" id="PF12679">
    <property type="entry name" value="ABC2_membrane_2"/>
    <property type="match status" value="1"/>
</dbReference>
<protein>
    <recommendedName>
        <fullName evidence="4">ABC transporter permease</fullName>
    </recommendedName>
</protein>
<gene>
    <name evidence="2" type="ORF">BRYFOR_08329</name>
</gene>
<keyword evidence="1" id="KW-1133">Transmembrane helix</keyword>
<dbReference type="PANTHER" id="PTHR37305">
    <property type="entry name" value="INTEGRAL MEMBRANE PROTEIN-RELATED"/>
    <property type="match status" value="1"/>
</dbReference>
<sequence length="292" mass="31979">MMQRILHRCEKDGISGRRFCNDGGAGEGGWHMFLLKHELKQGWKAMLLWSFAVGIMIVFCLMLFPELKAQLEPIRAMIQGLGGIVSIFGMDRLDYGEITGFYGIYAGFMLGIGGMFYAAILGCGMLSKEEEQHTAETLLTYPVSRSSVCIWKLAAAAVLLLCFNVLVLLFALASFPVIGEFPQWKPFALYHLAQFVMQLEIAGICFGVSAFLRKGGGTIGMAIAFVLYFLGIAGNITEKAGFVRYITPYAYADGAEIIPQAALDGGLVALGIVYMAVGIIAGFWKYKKKDIL</sequence>
<accession>C6LI58</accession>
<feature type="transmembrane region" description="Helical" evidence="1">
    <location>
        <begin position="46"/>
        <end position="64"/>
    </location>
</feature>
<evidence type="ECO:0000313" key="2">
    <source>
        <dbReference type="EMBL" id="EET59713.1"/>
    </source>
</evidence>
<name>C6LI58_9FIRM</name>
<keyword evidence="3" id="KW-1185">Reference proteome</keyword>
<dbReference type="STRING" id="168384.SAMN05660368_02622"/>
<dbReference type="EMBL" id="ACCL02000016">
    <property type="protein sequence ID" value="EET59713.1"/>
    <property type="molecule type" value="Genomic_DNA"/>
</dbReference>
<feature type="transmembrane region" description="Helical" evidence="1">
    <location>
        <begin position="219"/>
        <end position="237"/>
    </location>
</feature>
<evidence type="ECO:0000313" key="3">
    <source>
        <dbReference type="Proteomes" id="UP000005561"/>
    </source>
</evidence>
<dbReference type="GO" id="GO:0005886">
    <property type="term" value="C:plasma membrane"/>
    <property type="evidence" value="ECO:0007669"/>
    <property type="project" value="UniProtKB-SubCell"/>
</dbReference>
<dbReference type="PANTHER" id="PTHR37305:SF1">
    <property type="entry name" value="MEMBRANE PROTEIN"/>
    <property type="match status" value="1"/>
</dbReference>
<keyword evidence="1" id="KW-0472">Membrane</keyword>
<feature type="transmembrane region" description="Helical" evidence="1">
    <location>
        <begin position="102"/>
        <end position="127"/>
    </location>
</feature>
<dbReference type="GO" id="GO:0140359">
    <property type="term" value="F:ABC-type transporter activity"/>
    <property type="evidence" value="ECO:0007669"/>
    <property type="project" value="InterPro"/>
</dbReference>
<dbReference type="Proteomes" id="UP000005561">
    <property type="component" value="Unassembled WGS sequence"/>
</dbReference>
<dbReference type="AlphaFoldDB" id="C6LI58"/>
<organism evidence="2 3">
    <name type="scientific">Marvinbryantia formatexigens DSM 14469</name>
    <dbReference type="NCBI Taxonomy" id="478749"/>
    <lineage>
        <taxon>Bacteria</taxon>
        <taxon>Bacillati</taxon>
        <taxon>Bacillota</taxon>
        <taxon>Clostridia</taxon>
        <taxon>Lachnospirales</taxon>
        <taxon>Lachnospiraceae</taxon>
        <taxon>Marvinbryantia</taxon>
    </lineage>
</organism>
<evidence type="ECO:0000256" key="1">
    <source>
        <dbReference type="SAM" id="Phobius"/>
    </source>
</evidence>
<keyword evidence="1" id="KW-0812">Transmembrane</keyword>
<feature type="transmembrane region" description="Helical" evidence="1">
    <location>
        <begin position="187"/>
        <end position="212"/>
    </location>
</feature>